<accession>A0A2P2NMV9</accession>
<keyword evidence="1" id="KW-0812">Transmembrane</keyword>
<keyword evidence="1" id="KW-0472">Membrane</keyword>
<protein>
    <submittedName>
        <fullName evidence="2">Uncharacterized protein</fullName>
    </submittedName>
</protein>
<dbReference type="EMBL" id="GGEC01063358">
    <property type="protein sequence ID" value="MBX43842.1"/>
    <property type="molecule type" value="Transcribed_RNA"/>
</dbReference>
<keyword evidence="1" id="KW-1133">Transmembrane helix</keyword>
<evidence type="ECO:0000313" key="2">
    <source>
        <dbReference type="EMBL" id="MBX43842.1"/>
    </source>
</evidence>
<proteinExistence type="predicted"/>
<feature type="transmembrane region" description="Helical" evidence="1">
    <location>
        <begin position="6"/>
        <end position="34"/>
    </location>
</feature>
<reference evidence="2" key="1">
    <citation type="submission" date="2018-02" db="EMBL/GenBank/DDBJ databases">
        <title>Rhizophora mucronata_Transcriptome.</title>
        <authorList>
            <person name="Meera S.P."/>
            <person name="Sreeshan A."/>
            <person name="Augustine A."/>
        </authorList>
    </citation>
    <scope>NUCLEOTIDE SEQUENCE</scope>
    <source>
        <tissue evidence="2">Leaf</tissue>
    </source>
</reference>
<sequence length="40" mass="4515">MLNGLTVVLTFLLMFWFAPPLGVVKIVAILYSVLMICRCK</sequence>
<evidence type="ECO:0000256" key="1">
    <source>
        <dbReference type="SAM" id="Phobius"/>
    </source>
</evidence>
<name>A0A2P2NMV9_RHIMU</name>
<organism evidence="2">
    <name type="scientific">Rhizophora mucronata</name>
    <name type="common">Asiatic mangrove</name>
    <dbReference type="NCBI Taxonomy" id="61149"/>
    <lineage>
        <taxon>Eukaryota</taxon>
        <taxon>Viridiplantae</taxon>
        <taxon>Streptophyta</taxon>
        <taxon>Embryophyta</taxon>
        <taxon>Tracheophyta</taxon>
        <taxon>Spermatophyta</taxon>
        <taxon>Magnoliopsida</taxon>
        <taxon>eudicotyledons</taxon>
        <taxon>Gunneridae</taxon>
        <taxon>Pentapetalae</taxon>
        <taxon>rosids</taxon>
        <taxon>fabids</taxon>
        <taxon>Malpighiales</taxon>
        <taxon>Rhizophoraceae</taxon>
        <taxon>Rhizophora</taxon>
    </lineage>
</organism>
<dbReference type="AlphaFoldDB" id="A0A2P2NMV9"/>